<sequence length="111" mass="11357">MQFSSVLSLVFASIVAAQDVATLFSATNFEGVSYTISGTDDSLGGCNPVATFPLVQSIKVAEGHAVVLYNTADCEIPYAAYDRDTAATIVNGNFAAFSVAVATGHQIGGSA</sequence>
<dbReference type="OMA" id="LYNTADC"/>
<organism evidence="2 3">
    <name type="scientific">Trichoderma harzianum</name>
    <name type="common">Hypocrea lixii</name>
    <dbReference type="NCBI Taxonomy" id="5544"/>
    <lineage>
        <taxon>Eukaryota</taxon>
        <taxon>Fungi</taxon>
        <taxon>Dikarya</taxon>
        <taxon>Ascomycota</taxon>
        <taxon>Pezizomycotina</taxon>
        <taxon>Sordariomycetes</taxon>
        <taxon>Hypocreomycetidae</taxon>
        <taxon>Hypocreales</taxon>
        <taxon>Hypocreaceae</taxon>
        <taxon>Trichoderma</taxon>
    </lineage>
</organism>
<reference evidence="3" key="1">
    <citation type="journal article" date="2015" name="Genome Announc.">
        <title>Draft whole-genome sequence of the biocontrol agent Trichoderma harzianum T6776.</title>
        <authorList>
            <person name="Baroncelli R."/>
            <person name="Piaggeschi G."/>
            <person name="Fiorini L."/>
            <person name="Bertolini E."/>
            <person name="Zapparata A."/>
            <person name="Pe M.E."/>
            <person name="Sarrocco S."/>
            <person name="Vannacci G."/>
        </authorList>
    </citation>
    <scope>NUCLEOTIDE SEQUENCE [LARGE SCALE GENOMIC DNA]</scope>
    <source>
        <strain evidence="3">T6776</strain>
    </source>
</reference>
<name>A0A0F9WYV9_TRIHA</name>
<dbReference type="InterPro" id="IPR011024">
    <property type="entry name" value="G_crystallin-like"/>
</dbReference>
<dbReference type="EMBL" id="JOKZ01000534">
    <property type="protein sequence ID" value="KKO97599.1"/>
    <property type="molecule type" value="Genomic_DNA"/>
</dbReference>
<dbReference type="Proteomes" id="UP000034112">
    <property type="component" value="Unassembled WGS sequence"/>
</dbReference>
<protein>
    <submittedName>
        <fullName evidence="2">Uncharacterized protein</fullName>
    </submittedName>
</protein>
<comment type="caution">
    <text evidence="2">The sequence shown here is derived from an EMBL/GenBank/DDBJ whole genome shotgun (WGS) entry which is preliminary data.</text>
</comment>
<evidence type="ECO:0000313" key="2">
    <source>
        <dbReference type="EMBL" id="KKO97599.1"/>
    </source>
</evidence>
<dbReference type="SUPFAM" id="SSF49695">
    <property type="entry name" value="gamma-Crystallin-like"/>
    <property type="match status" value="1"/>
</dbReference>
<dbReference type="OrthoDB" id="4880483at2759"/>
<dbReference type="AlphaFoldDB" id="A0A0F9WYV9"/>
<evidence type="ECO:0000313" key="3">
    <source>
        <dbReference type="Proteomes" id="UP000034112"/>
    </source>
</evidence>
<feature type="chain" id="PRO_5002529701" evidence="1">
    <location>
        <begin position="18"/>
        <end position="111"/>
    </location>
</feature>
<proteinExistence type="predicted"/>
<dbReference type="Gene3D" id="2.60.20.10">
    <property type="entry name" value="Crystallins"/>
    <property type="match status" value="1"/>
</dbReference>
<evidence type="ECO:0000256" key="1">
    <source>
        <dbReference type="SAM" id="SignalP"/>
    </source>
</evidence>
<accession>A0A0F9WYV9</accession>
<gene>
    <name evidence="2" type="ORF">THAR02_10291</name>
</gene>
<keyword evidence="1" id="KW-0732">Signal</keyword>
<feature type="signal peptide" evidence="1">
    <location>
        <begin position="1"/>
        <end position="17"/>
    </location>
</feature>